<dbReference type="Pfam" id="PF01479">
    <property type="entry name" value="S4"/>
    <property type="match status" value="1"/>
</dbReference>
<dbReference type="CDD" id="cd00165">
    <property type="entry name" value="S4"/>
    <property type="match status" value="1"/>
</dbReference>
<dbReference type="EMBL" id="LKTS01000006">
    <property type="protein sequence ID" value="PKD20222.1"/>
    <property type="molecule type" value="Genomic_DNA"/>
</dbReference>
<dbReference type="GO" id="GO:0003723">
    <property type="term" value="F:RNA binding"/>
    <property type="evidence" value="ECO:0007669"/>
    <property type="project" value="UniProtKB-KW"/>
</dbReference>
<organism evidence="9 10">
    <name type="scientific">Salegentibacter salinarum</name>
    <dbReference type="NCBI Taxonomy" id="447422"/>
    <lineage>
        <taxon>Bacteria</taxon>
        <taxon>Pseudomonadati</taxon>
        <taxon>Bacteroidota</taxon>
        <taxon>Flavobacteriia</taxon>
        <taxon>Flavobacteriales</taxon>
        <taxon>Flavobacteriaceae</taxon>
        <taxon>Salegentibacter</taxon>
    </lineage>
</organism>
<dbReference type="InterPro" id="IPR036986">
    <property type="entry name" value="S4_RNA-bd_sf"/>
</dbReference>
<dbReference type="SUPFAM" id="SSF55174">
    <property type="entry name" value="Alpha-L RNA-binding motif"/>
    <property type="match status" value="1"/>
</dbReference>
<dbReference type="PROSITE" id="PS50889">
    <property type="entry name" value="S4"/>
    <property type="match status" value="1"/>
</dbReference>
<keyword evidence="3 6" id="KW-0413">Isomerase</keyword>
<evidence type="ECO:0000313" key="9">
    <source>
        <dbReference type="EMBL" id="PKD20222.1"/>
    </source>
</evidence>
<dbReference type="Gene3D" id="3.30.2350.10">
    <property type="entry name" value="Pseudouridine synthase"/>
    <property type="match status" value="1"/>
</dbReference>
<evidence type="ECO:0000256" key="2">
    <source>
        <dbReference type="ARBA" id="ARBA00022884"/>
    </source>
</evidence>
<dbReference type="EC" id="5.4.99.-" evidence="6"/>
<keyword evidence="2 5" id="KW-0694">RNA-binding</keyword>
<comment type="similarity">
    <text evidence="1 6">Belongs to the pseudouridine synthase RluA family.</text>
</comment>
<proteinExistence type="inferred from homology"/>
<keyword evidence="10" id="KW-1185">Reference proteome</keyword>
<feature type="compositionally biased region" description="Acidic residues" evidence="7">
    <location>
        <begin position="1"/>
        <end position="15"/>
    </location>
</feature>
<dbReference type="InterPro" id="IPR006225">
    <property type="entry name" value="PsdUridine_synth_RluC/D"/>
</dbReference>
<evidence type="ECO:0000256" key="3">
    <source>
        <dbReference type="ARBA" id="ARBA00023235"/>
    </source>
</evidence>
<dbReference type="OrthoDB" id="9807829at2"/>
<reference evidence="9 10" key="1">
    <citation type="submission" date="2015-10" db="EMBL/GenBank/DDBJ databases">
        <title>Draft genome sequence of Salegentibacter salinarum KCTC 12975.</title>
        <authorList>
            <person name="Lin W."/>
            <person name="Zheng Q."/>
        </authorList>
    </citation>
    <scope>NUCLEOTIDE SEQUENCE [LARGE SCALE GENOMIC DNA]</scope>
    <source>
        <strain evidence="9 10">KCTC 12975</strain>
    </source>
</reference>
<evidence type="ECO:0000256" key="7">
    <source>
        <dbReference type="SAM" id="MobiDB-lite"/>
    </source>
</evidence>
<dbReference type="InterPro" id="IPR020103">
    <property type="entry name" value="PsdUridine_synth_cat_dom_sf"/>
</dbReference>
<evidence type="ECO:0000256" key="4">
    <source>
        <dbReference type="PIRSR" id="PIRSR606225-1"/>
    </source>
</evidence>
<dbReference type="Proteomes" id="UP000232673">
    <property type="component" value="Unassembled WGS sequence"/>
</dbReference>
<dbReference type="PANTHER" id="PTHR21600:SF44">
    <property type="entry name" value="RIBOSOMAL LARGE SUBUNIT PSEUDOURIDINE SYNTHASE D"/>
    <property type="match status" value="1"/>
</dbReference>
<gene>
    <name evidence="9" type="ORF">APR41_14670</name>
</gene>
<feature type="active site" evidence="4">
    <location>
        <position position="154"/>
    </location>
</feature>
<dbReference type="InterPro" id="IPR002942">
    <property type="entry name" value="S4_RNA-bd"/>
</dbReference>
<dbReference type="InterPro" id="IPR050188">
    <property type="entry name" value="RluA_PseudoU_synthase"/>
</dbReference>
<dbReference type="AlphaFoldDB" id="A0A2N0TZQ2"/>
<evidence type="ECO:0000256" key="6">
    <source>
        <dbReference type="RuleBase" id="RU362028"/>
    </source>
</evidence>
<evidence type="ECO:0000259" key="8">
    <source>
        <dbReference type="SMART" id="SM00363"/>
    </source>
</evidence>
<feature type="domain" description="RNA-binding S4" evidence="8">
    <location>
        <begin position="31"/>
        <end position="90"/>
    </location>
</feature>
<dbReference type="PANTHER" id="PTHR21600">
    <property type="entry name" value="MITOCHONDRIAL RNA PSEUDOURIDINE SYNTHASE"/>
    <property type="match status" value="1"/>
</dbReference>
<comment type="function">
    <text evidence="6">Responsible for synthesis of pseudouridine from uracil.</text>
</comment>
<dbReference type="GO" id="GO:0120159">
    <property type="term" value="F:rRNA pseudouridine synthase activity"/>
    <property type="evidence" value="ECO:0007669"/>
    <property type="project" value="UniProtKB-ARBA"/>
</dbReference>
<sequence length="348" mass="39883">MKEDEQHEIEEQDETLYEHHKFEAGPGQSPLRVDKFLMNFIENATRNKIQKAAKTGNIYVNEEQVKQNYKVKAGDVVQVMFEHPPYEFLLTPENIPLDIVYEDDTLLVVNKPAGMVVHPGHGNYSGTLINALVYHFENLPNNSSDRPGLVHRIDKDTSGLLVVAKTEEAMAHLSKQFFDKTSEREYVALVWGNVEDDEGRVEGNIGRHPKNRLQNTVYEGDEAEKGKAAVTHYKVLERFGYVTLVSCKLETGRTHQIRVHMKHIGHTLFNDERYGGEKILKGTTFSKYKQFVDNCFKILPRQALHAKTLGFIHPKTGESMSFNTEIPEDIQACIEKWRNYAKNQKEVL</sequence>
<dbReference type="GO" id="GO:0000455">
    <property type="term" value="P:enzyme-directed rRNA pseudouridine synthesis"/>
    <property type="evidence" value="ECO:0007669"/>
    <property type="project" value="TreeGrafter"/>
</dbReference>
<protein>
    <recommendedName>
        <fullName evidence="6">Pseudouridine synthase</fullName>
        <ecNumber evidence="6">5.4.99.-</ecNumber>
    </recommendedName>
</protein>
<feature type="region of interest" description="Disordered" evidence="7">
    <location>
        <begin position="1"/>
        <end position="28"/>
    </location>
</feature>
<comment type="catalytic activity">
    <reaction evidence="6">
        <text>a uridine in RNA = a pseudouridine in RNA</text>
        <dbReference type="Rhea" id="RHEA:48348"/>
        <dbReference type="Rhea" id="RHEA-COMP:12068"/>
        <dbReference type="Rhea" id="RHEA-COMP:12069"/>
        <dbReference type="ChEBI" id="CHEBI:65314"/>
        <dbReference type="ChEBI" id="CHEBI:65315"/>
    </reaction>
</comment>
<dbReference type="Gene3D" id="3.10.290.10">
    <property type="entry name" value="RNA-binding S4 domain"/>
    <property type="match status" value="1"/>
</dbReference>
<name>A0A2N0TZQ2_9FLAO</name>
<evidence type="ECO:0000313" key="10">
    <source>
        <dbReference type="Proteomes" id="UP000232673"/>
    </source>
</evidence>
<dbReference type="SMART" id="SM00363">
    <property type="entry name" value="S4"/>
    <property type="match status" value="1"/>
</dbReference>
<dbReference type="SUPFAM" id="SSF55120">
    <property type="entry name" value="Pseudouridine synthase"/>
    <property type="match status" value="1"/>
</dbReference>
<dbReference type="CDD" id="cd02869">
    <property type="entry name" value="PseudoU_synth_RluA_like"/>
    <property type="match status" value="1"/>
</dbReference>
<dbReference type="RefSeq" id="WP_079714008.1">
    <property type="nucleotide sequence ID" value="NZ_FUZC01000013.1"/>
</dbReference>
<dbReference type="InterPro" id="IPR006224">
    <property type="entry name" value="PsdUridine_synth_RluA-like_CS"/>
</dbReference>
<dbReference type="STRING" id="447422.SAMN05660903_02989"/>
<comment type="caution">
    <text evidence="9">The sequence shown here is derived from an EMBL/GenBank/DDBJ whole genome shotgun (WGS) entry which is preliminary data.</text>
</comment>
<evidence type="ECO:0000256" key="1">
    <source>
        <dbReference type="ARBA" id="ARBA00010876"/>
    </source>
</evidence>
<dbReference type="FunFam" id="3.30.2350.10:FF:000006">
    <property type="entry name" value="Pseudouridine synthase"/>
    <property type="match status" value="1"/>
</dbReference>
<dbReference type="InterPro" id="IPR006145">
    <property type="entry name" value="PsdUridine_synth_RsuA/RluA"/>
</dbReference>
<dbReference type="Pfam" id="PF00849">
    <property type="entry name" value="PseudoU_synth_2"/>
    <property type="match status" value="1"/>
</dbReference>
<dbReference type="PROSITE" id="PS01129">
    <property type="entry name" value="PSI_RLU"/>
    <property type="match status" value="1"/>
</dbReference>
<dbReference type="NCBIfam" id="TIGR00005">
    <property type="entry name" value="rluA_subfam"/>
    <property type="match status" value="1"/>
</dbReference>
<accession>A0A2N0TZQ2</accession>
<evidence type="ECO:0000256" key="5">
    <source>
        <dbReference type="PROSITE-ProRule" id="PRU00182"/>
    </source>
</evidence>